<comment type="caution">
    <text evidence="2">The sequence shown here is derived from an EMBL/GenBank/DDBJ whole genome shotgun (WGS) entry which is preliminary data.</text>
</comment>
<protein>
    <submittedName>
        <fullName evidence="2">Uncharacterized protein</fullName>
    </submittedName>
</protein>
<evidence type="ECO:0000313" key="3">
    <source>
        <dbReference type="Proteomes" id="UP000886653"/>
    </source>
</evidence>
<feature type="transmembrane region" description="Helical" evidence="1">
    <location>
        <begin position="351"/>
        <end position="372"/>
    </location>
</feature>
<dbReference type="EMBL" id="MU167241">
    <property type="protein sequence ID" value="KAG0148065.1"/>
    <property type="molecule type" value="Genomic_DNA"/>
</dbReference>
<evidence type="ECO:0000256" key="1">
    <source>
        <dbReference type="SAM" id="Phobius"/>
    </source>
</evidence>
<name>A0A9P6NJA8_9BASI</name>
<keyword evidence="3" id="KW-1185">Reference proteome</keyword>
<proteinExistence type="predicted"/>
<evidence type="ECO:0000313" key="2">
    <source>
        <dbReference type="EMBL" id="KAG0148065.1"/>
    </source>
</evidence>
<dbReference type="Proteomes" id="UP000886653">
    <property type="component" value="Unassembled WGS sequence"/>
</dbReference>
<reference evidence="2" key="1">
    <citation type="submission" date="2013-11" db="EMBL/GenBank/DDBJ databases">
        <title>Genome sequence of the fusiform rust pathogen reveals effectors for host alternation and coevolution with pine.</title>
        <authorList>
            <consortium name="DOE Joint Genome Institute"/>
            <person name="Smith K."/>
            <person name="Pendleton A."/>
            <person name="Kubisiak T."/>
            <person name="Anderson C."/>
            <person name="Salamov A."/>
            <person name="Aerts A."/>
            <person name="Riley R."/>
            <person name="Clum A."/>
            <person name="Lindquist E."/>
            <person name="Ence D."/>
            <person name="Campbell M."/>
            <person name="Kronenberg Z."/>
            <person name="Feau N."/>
            <person name="Dhillon B."/>
            <person name="Hamelin R."/>
            <person name="Burleigh J."/>
            <person name="Smith J."/>
            <person name="Yandell M."/>
            <person name="Nelson C."/>
            <person name="Grigoriev I."/>
            <person name="Davis J."/>
        </authorList>
    </citation>
    <scope>NUCLEOTIDE SEQUENCE</scope>
    <source>
        <strain evidence="2">G11</strain>
    </source>
</reference>
<keyword evidence="1" id="KW-0472">Membrane</keyword>
<keyword evidence="1" id="KW-0812">Transmembrane</keyword>
<keyword evidence="1" id="KW-1133">Transmembrane helix</keyword>
<gene>
    <name evidence="2" type="ORF">CROQUDRAFT_42018</name>
</gene>
<feature type="non-terminal residue" evidence="2">
    <location>
        <position position="1"/>
    </location>
</feature>
<dbReference type="AlphaFoldDB" id="A0A9P6NJA8"/>
<organism evidence="2 3">
    <name type="scientific">Cronartium quercuum f. sp. fusiforme G11</name>
    <dbReference type="NCBI Taxonomy" id="708437"/>
    <lineage>
        <taxon>Eukaryota</taxon>
        <taxon>Fungi</taxon>
        <taxon>Dikarya</taxon>
        <taxon>Basidiomycota</taxon>
        <taxon>Pucciniomycotina</taxon>
        <taxon>Pucciniomycetes</taxon>
        <taxon>Pucciniales</taxon>
        <taxon>Coleosporiaceae</taxon>
        <taxon>Cronartium</taxon>
    </lineage>
</organism>
<dbReference type="OrthoDB" id="2517999at2759"/>
<accession>A0A9P6NJA8</accession>
<sequence>DIELEIIKFTLAYDDPLEAKSTKKRKAQQWIPWTLDILKHPIDLTNVTFNTFKEAIFVIVSKIDTKQPNGNAAILRQADIAGGLTIEAYVSGHNTYGQTRKTQNHITSQENLIAYLKAVYQAPLKPHCLTFRMQDPNKKKHMEKADLAHAQHGMLATNHEKGLGTSTFQLADVRSMDPEATFLNKLIKKHGTTVNNARERWHVYNKKDLSQFVQLDHQRMVLWARELAQEKAGVTLEIPPMYIEGWGWETLETVRPLTDSAPPTTDHETPCMHEVHCQKPPIPDHGLHPDVDTKKLGALRAATSLKEFLLFSGIPMEKVGTLVMNFEDIHIRSFDTFLYTRHINSSMLQTAGIPIGVAVAVLVNAFPFYLYLVDHEERQQITPGTAESSSDDGDVF</sequence>